<evidence type="ECO:0000313" key="3">
    <source>
        <dbReference type="Proteomes" id="UP000321577"/>
    </source>
</evidence>
<accession>A0A512ME38</accession>
<keyword evidence="3" id="KW-1185">Reference proteome</keyword>
<evidence type="ECO:0000256" key="1">
    <source>
        <dbReference type="ARBA" id="ARBA00022649"/>
    </source>
</evidence>
<reference evidence="2 3" key="1">
    <citation type="submission" date="2019-07" db="EMBL/GenBank/DDBJ databases">
        <title>Whole genome shotgun sequence of Brevifollis gellanilyticus NBRC 108608.</title>
        <authorList>
            <person name="Hosoyama A."/>
            <person name="Uohara A."/>
            <person name="Ohji S."/>
            <person name="Ichikawa N."/>
        </authorList>
    </citation>
    <scope>NUCLEOTIDE SEQUENCE [LARGE SCALE GENOMIC DNA]</scope>
    <source>
        <strain evidence="2 3">NBRC 108608</strain>
    </source>
</reference>
<gene>
    <name evidence="2" type="ORF">BGE01nite_42940</name>
</gene>
<dbReference type="Proteomes" id="UP000321577">
    <property type="component" value="Unassembled WGS sequence"/>
</dbReference>
<dbReference type="Pfam" id="PF05016">
    <property type="entry name" value="ParE_toxin"/>
    <property type="match status" value="1"/>
</dbReference>
<name>A0A512ME38_9BACT</name>
<organism evidence="2 3">
    <name type="scientific">Brevifollis gellanilyticus</name>
    <dbReference type="NCBI Taxonomy" id="748831"/>
    <lineage>
        <taxon>Bacteria</taxon>
        <taxon>Pseudomonadati</taxon>
        <taxon>Verrucomicrobiota</taxon>
        <taxon>Verrucomicrobiia</taxon>
        <taxon>Verrucomicrobiales</taxon>
        <taxon>Verrucomicrobiaceae</taxon>
    </lineage>
</organism>
<sequence>MKSVYSEQFQAELCCVTGRYGLDGKDLSRRFVQAVESASLGVQQDPLRHRVFDGRVRRCLVRGFPYIIYYLVEGDLIYFGALLHSARHPEAYRQYFADL</sequence>
<dbReference type="AlphaFoldDB" id="A0A512ME38"/>
<dbReference type="OrthoDB" id="199685at2"/>
<evidence type="ECO:0008006" key="4">
    <source>
        <dbReference type="Google" id="ProtNLM"/>
    </source>
</evidence>
<comment type="caution">
    <text evidence="2">The sequence shown here is derived from an EMBL/GenBank/DDBJ whole genome shotgun (WGS) entry which is preliminary data.</text>
</comment>
<dbReference type="InterPro" id="IPR035093">
    <property type="entry name" value="RelE/ParE_toxin_dom_sf"/>
</dbReference>
<dbReference type="EMBL" id="BKAG01000040">
    <property type="protein sequence ID" value="GEP45003.1"/>
    <property type="molecule type" value="Genomic_DNA"/>
</dbReference>
<evidence type="ECO:0000313" key="2">
    <source>
        <dbReference type="EMBL" id="GEP45003.1"/>
    </source>
</evidence>
<protein>
    <recommendedName>
        <fullName evidence="4">Plasmid stabilization protein</fullName>
    </recommendedName>
</protein>
<dbReference type="InterPro" id="IPR007712">
    <property type="entry name" value="RelE/ParE_toxin"/>
</dbReference>
<keyword evidence="1" id="KW-1277">Toxin-antitoxin system</keyword>
<proteinExistence type="predicted"/>
<dbReference type="Gene3D" id="3.30.2310.20">
    <property type="entry name" value="RelE-like"/>
    <property type="match status" value="1"/>
</dbReference>
<dbReference type="RefSeq" id="WP_146853494.1">
    <property type="nucleotide sequence ID" value="NZ_BKAG01000040.1"/>
</dbReference>